<dbReference type="SUPFAM" id="SSF47413">
    <property type="entry name" value="lambda repressor-like DNA-binding domains"/>
    <property type="match status" value="1"/>
</dbReference>
<evidence type="ECO:0000313" key="2">
    <source>
        <dbReference type="EMBL" id="SCB55530.1"/>
    </source>
</evidence>
<dbReference type="CDD" id="cd00093">
    <property type="entry name" value="HTH_XRE"/>
    <property type="match status" value="1"/>
</dbReference>
<accession>A0A1C3XTF6</accession>
<feature type="domain" description="HTH cro/C1-type" evidence="1">
    <location>
        <begin position="36"/>
        <end position="84"/>
    </location>
</feature>
<dbReference type="InterPro" id="IPR010982">
    <property type="entry name" value="Lambda_DNA-bd_dom_sf"/>
</dbReference>
<evidence type="ECO:0000259" key="1">
    <source>
        <dbReference type="PROSITE" id="PS50943"/>
    </source>
</evidence>
<dbReference type="Pfam" id="PF13560">
    <property type="entry name" value="HTH_31"/>
    <property type="match status" value="1"/>
</dbReference>
<dbReference type="InterPro" id="IPR001387">
    <property type="entry name" value="Cro/C1-type_HTH"/>
</dbReference>
<evidence type="ECO:0000313" key="3">
    <source>
        <dbReference type="Proteomes" id="UP000199184"/>
    </source>
</evidence>
<dbReference type="Gene3D" id="1.10.260.40">
    <property type="entry name" value="lambda repressor-like DNA-binding domains"/>
    <property type="match status" value="1"/>
</dbReference>
<dbReference type="PANTHER" id="PTHR35010:SF3">
    <property type="entry name" value="BLL4873 PROTEIN"/>
    <property type="match status" value="1"/>
</dbReference>
<dbReference type="AlphaFoldDB" id="A0A1C3XTF6"/>
<dbReference type="EMBL" id="FMAI01000044">
    <property type="protein sequence ID" value="SCB55530.1"/>
    <property type="molecule type" value="Genomic_DNA"/>
</dbReference>
<dbReference type="InterPro" id="IPR041413">
    <property type="entry name" value="MLTR_LBD"/>
</dbReference>
<reference evidence="3" key="1">
    <citation type="submission" date="2016-08" db="EMBL/GenBank/DDBJ databases">
        <authorList>
            <person name="Varghese N."/>
            <person name="Submissions Spin"/>
        </authorList>
    </citation>
    <scope>NUCLEOTIDE SEQUENCE [LARGE SCALE GENOMIC DNA]</scope>
    <source>
        <strain evidence="3">ERR11</strain>
    </source>
</reference>
<gene>
    <name evidence="2" type="ORF">GA0061098_104410</name>
</gene>
<organism evidence="2 3">
    <name type="scientific">Bradyrhizobium shewense</name>
    <dbReference type="NCBI Taxonomy" id="1761772"/>
    <lineage>
        <taxon>Bacteria</taxon>
        <taxon>Pseudomonadati</taxon>
        <taxon>Pseudomonadota</taxon>
        <taxon>Alphaproteobacteria</taxon>
        <taxon>Hyphomicrobiales</taxon>
        <taxon>Nitrobacteraceae</taxon>
        <taxon>Bradyrhizobium</taxon>
    </lineage>
</organism>
<dbReference type="PANTHER" id="PTHR35010">
    <property type="entry name" value="BLL4672 PROTEIN-RELATED"/>
    <property type="match status" value="1"/>
</dbReference>
<protein>
    <submittedName>
        <fullName evidence="2">Helix-turn-helix domain-containing protein</fullName>
    </submittedName>
</protein>
<dbReference type="SMART" id="SM00530">
    <property type="entry name" value="HTH_XRE"/>
    <property type="match status" value="1"/>
</dbReference>
<dbReference type="Pfam" id="PF17765">
    <property type="entry name" value="MLTR_LBD"/>
    <property type="match status" value="1"/>
</dbReference>
<dbReference type="Proteomes" id="UP000199184">
    <property type="component" value="Unassembled WGS sequence"/>
</dbReference>
<proteinExistence type="predicted"/>
<dbReference type="RefSeq" id="WP_091967123.1">
    <property type="nucleotide sequence ID" value="NZ_FMAI01000044.1"/>
</dbReference>
<keyword evidence="3" id="KW-1185">Reference proteome</keyword>
<sequence>MADPRRVEFGDFLRSRREKLSPKAVGLPVGRRRRTAGLRREEVAQLAGIGVDWYIRLEQGRTVSPSVTTVDALARALRLSKTEHAHLKALARDGARGAFTREIVPPPVRRMIESLPQPAYITGRRWDVLAWNAAAEEVFAFGQLPEQDRNTLLLVMTNKQTRKFYGASWTDVARSMVAMFRANHDVWAGDPAFTELLTRLRQGSPEFVKWWEAHDIRNTASGLKTMNHPTRGVLRFEHTSFQANDDPALKLVIYTPV</sequence>
<dbReference type="PROSITE" id="PS50943">
    <property type="entry name" value="HTH_CROC1"/>
    <property type="match status" value="1"/>
</dbReference>
<dbReference type="GO" id="GO:0003677">
    <property type="term" value="F:DNA binding"/>
    <property type="evidence" value="ECO:0007669"/>
    <property type="project" value="InterPro"/>
</dbReference>
<dbReference type="Gene3D" id="3.30.450.180">
    <property type="match status" value="1"/>
</dbReference>
<name>A0A1C3XTF6_9BRAD</name>